<gene>
    <name evidence="2" type="ORF">ZT3D7_G10565</name>
</gene>
<reference evidence="2 3" key="1">
    <citation type="submission" date="2016-06" db="EMBL/GenBank/DDBJ databases">
        <authorList>
            <person name="Kjaerup R.B."/>
            <person name="Dalgaard T.S."/>
            <person name="Juul-Madsen H.R."/>
        </authorList>
    </citation>
    <scope>NUCLEOTIDE SEQUENCE [LARGE SCALE GENOMIC DNA]</scope>
</reference>
<feature type="region of interest" description="Disordered" evidence="1">
    <location>
        <begin position="87"/>
        <end position="107"/>
    </location>
</feature>
<evidence type="ECO:0000313" key="2">
    <source>
        <dbReference type="EMBL" id="SMQ55410.1"/>
    </source>
</evidence>
<organism evidence="2 3">
    <name type="scientific">Zymoseptoria tritici (strain ST99CH_3D7)</name>
    <dbReference type="NCBI Taxonomy" id="1276538"/>
    <lineage>
        <taxon>Eukaryota</taxon>
        <taxon>Fungi</taxon>
        <taxon>Dikarya</taxon>
        <taxon>Ascomycota</taxon>
        <taxon>Pezizomycotina</taxon>
        <taxon>Dothideomycetes</taxon>
        <taxon>Dothideomycetidae</taxon>
        <taxon>Mycosphaerellales</taxon>
        <taxon>Mycosphaerellaceae</taxon>
        <taxon>Zymoseptoria</taxon>
    </lineage>
</organism>
<dbReference type="AlphaFoldDB" id="A0A1X7S7B6"/>
<accession>A0A1X7S7B6</accession>
<protein>
    <submittedName>
        <fullName evidence="2">Uncharacterized protein</fullName>
    </submittedName>
</protein>
<evidence type="ECO:0000256" key="1">
    <source>
        <dbReference type="SAM" id="MobiDB-lite"/>
    </source>
</evidence>
<name>A0A1X7S7B6_ZYMT9</name>
<evidence type="ECO:0000313" key="3">
    <source>
        <dbReference type="Proteomes" id="UP000215127"/>
    </source>
</evidence>
<keyword evidence="3" id="KW-1185">Reference proteome</keyword>
<sequence>MSIFRPSASRPHLIALHLIRPGQALGPHYLIPEVPIDEAPCSPPIESLRHRPADAALRSTPIRTPLTGLAPGYQVLNNLPRTLSKFSSQCEGSETCGRPGAPSSQGR</sequence>
<proteinExistence type="predicted"/>
<dbReference type="EMBL" id="LT853702">
    <property type="protein sequence ID" value="SMQ55410.1"/>
    <property type="molecule type" value="Genomic_DNA"/>
</dbReference>
<dbReference type="Proteomes" id="UP000215127">
    <property type="component" value="Chromosome 11"/>
</dbReference>